<protein>
    <submittedName>
        <fullName evidence="1">Uncharacterized protein</fullName>
    </submittedName>
</protein>
<evidence type="ECO:0000313" key="1">
    <source>
        <dbReference type="EMBL" id="RSI71225.1"/>
    </source>
</evidence>
<dbReference type="AlphaFoldDB" id="A0A3R9J2L1"/>
<organism evidence="1 2">
    <name type="scientific">Streptococcus oralis</name>
    <dbReference type="NCBI Taxonomy" id="1303"/>
    <lineage>
        <taxon>Bacteria</taxon>
        <taxon>Bacillati</taxon>
        <taxon>Bacillota</taxon>
        <taxon>Bacilli</taxon>
        <taxon>Lactobacillales</taxon>
        <taxon>Streptococcaceae</taxon>
        <taxon>Streptococcus</taxon>
    </lineage>
</organism>
<reference evidence="1 2" key="1">
    <citation type="submission" date="2018-11" db="EMBL/GenBank/DDBJ databases">
        <title>Species Designations Belie Phenotypic and Genotypic Heterogeneity in Oral Streptococci.</title>
        <authorList>
            <person name="Velsko I."/>
        </authorList>
    </citation>
    <scope>NUCLEOTIDE SEQUENCE [LARGE SCALE GENOMIC DNA]</scope>
    <source>
        <strain evidence="1 2">BCC11</strain>
    </source>
</reference>
<dbReference type="RefSeq" id="WP_125457657.1">
    <property type="nucleotide sequence ID" value="NZ_RJNP01000012.1"/>
</dbReference>
<sequence length="209" mass="23983">MTLQQIKTQIYNLGTYKQQKIEAYGAMKKELWEKVRNQVLYQSEAELRLENFKKEADQYSDTEFANILAKLENFEQTELEKIKSEYETVTADNVAELNLLSTMKVSEQELLSYLEKYKRNPLAIKKLHEIGSANNIALPSYILKEDRLADLLKVFKQHAKSYHDTPIIDSNGSASDLAFMLVLASDELNTTLETYSNHFDTALGLSESL</sequence>
<accession>A0A3R9J2L1</accession>
<comment type="caution">
    <text evidence="1">The sequence shown here is derived from an EMBL/GenBank/DDBJ whole genome shotgun (WGS) entry which is preliminary data.</text>
</comment>
<evidence type="ECO:0000313" key="2">
    <source>
        <dbReference type="Proteomes" id="UP000269984"/>
    </source>
</evidence>
<name>A0A3R9J2L1_STROR</name>
<gene>
    <name evidence="1" type="ORF">D8857_07620</name>
</gene>
<dbReference type="EMBL" id="RJNP01000012">
    <property type="protein sequence ID" value="RSI71225.1"/>
    <property type="molecule type" value="Genomic_DNA"/>
</dbReference>
<dbReference type="Proteomes" id="UP000269984">
    <property type="component" value="Unassembled WGS sequence"/>
</dbReference>
<proteinExistence type="predicted"/>